<evidence type="ECO:0000313" key="4">
    <source>
        <dbReference type="Proteomes" id="UP000251889"/>
    </source>
</evidence>
<dbReference type="EMBL" id="QMFY01000022">
    <property type="protein sequence ID" value="RAV98115.1"/>
    <property type="molecule type" value="Genomic_DNA"/>
</dbReference>
<protein>
    <recommendedName>
        <fullName evidence="2">Reverse transcriptase domain-containing protein</fullName>
    </recommendedName>
</protein>
<dbReference type="RefSeq" id="WP_112749798.1">
    <property type="nucleotide sequence ID" value="NZ_QMFY01000022.1"/>
</dbReference>
<dbReference type="InterPro" id="IPR043502">
    <property type="entry name" value="DNA/RNA_pol_sf"/>
</dbReference>
<accession>A0A364XW06</accession>
<name>A0A364XW06_9BACT</name>
<reference evidence="3 4" key="1">
    <citation type="submission" date="2018-06" db="EMBL/GenBank/DDBJ databases">
        <title>Chryseolinea flavus sp. nov., a member of the phylum Bacteroidetes isolated from soil.</title>
        <authorList>
            <person name="Li Y."/>
            <person name="Wang J."/>
        </authorList>
    </citation>
    <scope>NUCLEOTIDE SEQUENCE [LARGE SCALE GENOMIC DNA]</scope>
    <source>
        <strain evidence="3 4">SDU1-6</strain>
    </source>
</reference>
<gene>
    <name evidence="3" type="ORF">DQQ10_25620</name>
</gene>
<dbReference type="InterPro" id="IPR051083">
    <property type="entry name" value="GrpII_Intron_Splice-Mob/Def"/>
</dbReference>
<dbReference type="PANTHER" id="PTHR34047:SF3">
    <property type="entry name" value="BLR2052 PROTEIN"/>
    <property type="match status" value="1"/>
</dbReference>
<sequence length="181" mass="21193">MTDYYETRSQPITRKMVWQAYQKVKSNKGSFGVDRMDWVTLDSNLKTHLYKLWNRLSSGSYFPSAVKEVAIKKRSGGIRKLGIPTLLDRIAQEVVKTHLERIVEPQFHNSSFGYRPRRNCHDAVAQATRNSFAHSWAIDLDIKSFFDTIDHSLLMSAVQHYCDTKWVLMYITRWLGTWLVF</sequence>
<proteinExistence type="inferred from homology"/>
<dbReference type="Proteomes" id="UP000251889">
    <property type="component" value="Unassembled WGS sequence"/>
</dbReference>
<evidence type="ECO:0000259" key="2">
    <source>
        <dbReference type="Pfam" id="PF00078"/>
    </source>
</evidence>
<dbReference type="SUPFAM" id="SSF56672">
    <property type="entry name" value="DNA/RNA polymerases"/>
    <property type="match status" value="1"/>
</dbReference>
<dbReference type="CDD" id="cd01651">
    <property type="entry name" value="RT_G2_intron"/>
    <property type="match status" value="1"/>
</dbReference>
<keyword evidence="4" id="KW-1185">Reference proteome</keyword>
<dbReference type="Pfam" id="PF00078">
    <property type="entry name" value="RVT_1"/>
    <property type="match status" value="1"/>
</dbReference>
<evidence type="ECO:0000256" key="1">
    <source>
        <dbReference type="ARBA" id="ARBA00034120"/>
    </source>
</evidence>
<dbReference type="AlphaFoldDB" id="A0A364XW06"/>
<dbReference type="InterPro" id="IPR000477">
    <property type="entry name" value="RT_dom"/>
</dbReference>
<comment type="caution">
    <text evidence="3">The sequence shown here is derived from an EMBL/GenBank/DDBJ whole genome shotgun (WGS) entry which is preliminary data.</text>
</comment>
<dbReference type="OrthoDB" id="9780724at2"/>
<dbReference type="PANTHER" id="PTHR34047">
    <property type="entry name" value="NUCLEAR INTRON MATURASE 1, MITOCHONDRIAL-RELATED"/>
    <property type="match status" value="1"/>
</dbReference>
<feature type="domain" description="Reverse transcriptase" evidence="2">
    <location>
        <begin position="71"/>
        <end position="165"/>
    </location>
</feature>
<evidence type="ECO:0000313" key="3">
    <source>
        <dbReference type="EMBL" id="RAV98115.1"/>
    </source>
</evidence>
<comment type="similarity">
    <text evidence="1">Belongs to the bacterial reverse transcriptase family.</text>
</comment>
<organism evidence="3 4">
    <name type="scientific">Pseudochryseolinea flava</name>
    <dbReference type="NCBI Taxonomy" id="2059302"/>
    <lineage>
        <taxon>Bacteria</taxon>
        <taxon>Pseudomonadati</taxon>
        <taxon>Bacteroidota</taxon>
        <taxon>Cytophagia</taxon>
        <taxon>Cytophagales</taxon>
        <taxon>Fulvivirgaceae</taxon>
        <taxon>Pseudochryseolinea</taxon>
    </lineage>
</organism>